<dbReference type="InterPro" id="IPR035986">
    <property type="entry name" value="PKD_dom_sf"/>
</dbReference>
<dbReference type="InterPro" id="IPR000601">
    <property type="entry name" value="PKD_dom"/>
</dbReference>
<evidence type="ECO:0000256" key="3">
    <source>
        <dbReference type="ARBA" id="ARBA00022729"/>
    </source>
</evidence>
<evidence type="ECO:0000256" key="5">
    <source>
        <dbReference type="ARBA" id="ARBA00022989"/>
    </source>
</evidence>
<evidence type="ECO:0000256" key="2">
    <source>
        <dbReference type="ARBA" id="ARBA00022692"/>
    </source>
</evidence>
<evidence type="ECO:0000313" key="9">
    <source>
        <dbReference type="EMBL" id="MFD2600635.1"/>
    </source>
</evidence>
<dbReference type="CDD" id="cd00146">
    <property type="entry name" value="PKD"/>
    <property type="match status" value="2"/>
</dbReference>
<keyword evidence="3 7" id="KW-0732">Signal</keyword>
<dbReference type="PANTHER" id="PTHR46730">
    <property type="entry name" value="POLYCYSTIN-1"/>
    <property type="match status" value="1"/>
</dbReference>
<feature type="domain" description="PKD" evidence="8">
    <location>
        <begin position="166"/>
        <end position="225"/>
    </location>
</feature>
<dbReference type="InterPro" id="IPR026444">
    <property type="entry name" value="Secre_tail"/>
</dbReference>
<dbReference type="InterPro" id="IPR013783">
    <property type="entry name" value="Ig-like_fold"/>
</dbReference>
<organism evidence="9 10">
    <name type="scientific">Flavobacterium suzhouense</name>
    <dbReference type="NCBI Taxonomy" id="1529638"/>
    <lineage>
        <taxon>Bacteria</taxon>
        <taxon>Pseudomonadati</taxon>
        <taxon>Bacteroidota</taxon>
        <taxon>Flavobacteriia</taxon>
        <taxon>Flavobacteriales</taxon>
        <taxon>Flavobacteriaceae</taxon>
        <taxon>Flavobacterium</taxon>
    </lineage>
</organism>
<feature type="signal peptide" evidence="7">
    <location>
        <begin position="1"/>
        <end position="30"/>
    </location>
</feature>
<dbReference type="SMART" id="SM00089">
    <property type="entry name" value="PKD"/>
    <property type="match status" value="2"/>
</dbReference>
<comment type="subcellular location">
    <subcellularLocation>
        <location evidence="1">Membrane</location>
        <topology evidence="1">Multi-pass membrane protein</topology>
    </subcellularLocation>
</comment>
<dbReference type="Gene3D" id="2.60.40.10">
    <property type="entry name" value="Immunoglobulins"/>
    <property type="match status" value="4"/>
</dbReference>
<gene>
    <name evidence="9" type="ORF">ACFSR3_01085</name>
</gene>
<keyword evidence="2" id="KW-0812">Transmembrane</keyword>
<evidence type="ECO:0000256" key="7">
    <source>
        <dbReference type="SAM" id="SignalP"/>
    </source>
</evidence>
<protein>
    <submittedName>
        <fullName evidence="9">PKD domain-containing protein</fullName>
    </submittedName>
</protein>
<evidence type="ECO:0000256" key="6">
    <source>
        <dbReference type="ARBA" id="ARBA00023136"/>
    </source>
</evidence>
<dbReference type="InterPro" id="IPR022409">
    <property type="entry name" value="PKD/Chitinase_dom"/>
</dbReference>
<keyword evidence="4" id="KW-0677">Repeat</keyword>
<comment type="caution">
    <text evidence="9">The sequence shown here is derived from an EMBL/GenBank/DDBJ whole genome shotgun (WGS) entry which is preliminary data.</text>
</comment>
<sequence length="1624" mass="173594">MKNYLSRSRIRQLPILACFLFLLFTVPLQAQNISLTWNSESGCQTYKPDDRKGFQEDIGTGGCVKVCELSTVVYTLTGSNPSWPVAWSAPGGTIQGSNNTSCVVAWGNAGSGSVSATITTPNGPKTEQVCIEIIEGPYAQFTVFPYSEQDYDYYACALEEIYFTNLSNDGGGSEIVSYYWDFGDNTYSSAFEPSHTYNQGGDYKVTLTITNSCNCTATITKIIHVHDVKAFEISCNSVVCENATDTYSIPDSVAQDCSQFDWKVFGGTILSPMPYGQSIDVVWDNVDDSGFGYVMFDASACHSPCSSVTIKVPVVKSVGTIVGDAVVCEGSQYRYKLPQWPTTDFVWSVDNNGTGAWVMDTDQRNEVILTTGSTGNITLRCTYTNTMLGCGGTAEYNIYVRPMGVITGPQAVCQNSNNTYTLNAGFSGTWTLKRPNNTTVSGTGNSFSHVFTMVGNYSLDVTGTNFCPPDQPFIIRVDKIPVTPNAAAIVGPAKICPSTPVEYSMVNTEPGTVLVWSVTNGTFSGSNYGNAVTVTFNPGFSSYTVSVRRENATDPHCPSGTVSKTVVPHTATPLTISGSQVSNICPNSISGPYNASYLEGDTYEWSISPASSGSVISGQNTASAMIQWNQSPSAGTQIKVRVRKCDTYYTASLNVGFISLPTITLTAPNSICANSPLIPTISSTPGLTSGTISLNYGDGTPDDVFPYNGAPQTHYFPLQTSNTNYTITATVTGANGCSTPIIVTRTITVMPTPVAFISPAPDVIFCNTVTPFTLTATVNYGSFGTTTFQWYKDGVAQSGQTSSSYTVSAFGVYTVYVANSNGCGSYTNTVKVLNGCANCTVSPTPSITVNATQTSCTQVSATASASPAPLATSWSVGPEANLLSSTSTTANIDYLKAGNHTIIYYSTYNAVGGGTCVIPTYKSMIIPFIPKVLYQVQCSSTPGMYDVTLYDQSQYYPPTPATGKTFYVNGTPYSVPASATQYTVTIPGGNYNFGIELSRAGFQTCSAFTPKSLPVIAPVVISGPTSACSDSAFNFTTNIAAASGISYSWNFGDGTFSGMPSPYKVYSTPGTYTVSVSVSVLGLCTLTDTHTVTVAPNGLAGTLSSDSPNCEGSPITITFNNTGTPVSSYTWMKENVVMATTTIPTYSPPTSGNYWVMLNNTNGCTKQLQGTNAAYIMSPDPIITGPDSVCAGESFQLSGYAGAGTLQYRWLRNGTALTTWSSSPILNYTSYITSPATATFTVEVRVSDGSSGYCVGSANYQVTTYAAPTGIYANWHIISCNPYQVQLDGVASGAGTYNWSNGMSGQSVVVTEGGPYLLTFTNPGGCTATYQFDVPKDPEVYFWIFPTGCYEFCSEKEENSPFEILGPAPGAIFAGWEWIRDYSVDVAGSGSVPNYTVSQSGTYQMSLDNGTCKKTTDEMNVTMNHCKCDVRYDIKSIKAEYKEFCFYVIDIYIDNPYGTPITVNLSGPAGSGTFVPGAVSVPPGGAGFTVQFIPGWFVGGSLEITLSAVNEKGDLCKTTQKFDFPDCRLKSREISDETILENRLTVSPNPTRDATGLTYTFANEKAQVRSLEIYSLMGVLLEKYTPETQNGVWNINLGRYAAGQYIVVMKEDGELIDQKAIIVQ</sequence>
<name>A0ABW5NP57_9FLAO</name>
<keyword evidence="5" id="KW-1133">Transmembrane helix</keyword>
<dbReference type="PANTHER" id="PTHR46730:SF4">
    <property type="entry name" value="POLYCYSTIC KIDNEY DISEASE PROTEIN 1-LIKE 1"/>
    <property type="match status" value="1"/>
</dbReference>
<keyword evidence="10" id="KW-1185">Reference proteome</keyword>
<evidence type="ECO:0000256" key="4">
    <source>
        <dbReference type="ARBA" id="ARBA00022737"/>
    </source>
</evidence>
<dbReference type="NCBIfam" id="TIGR04183">
    <property type="entry name" value="Por_Secre_tail"/>
    <property type="match status" value="1"/>
</dbReference>
<dbReference type="PROSITE" id="PS50093">
    <property type="entry name" value="PKD"/>
    <property type="match status" value="2"/>
</dbReference>
<dbReference type="SUPFAM" id="SSF49299">
    <property type="entry name" value="PKD domain"/>
    <property type="match status" value="2"/>
</dbReference>
<evidence type="ECO:0000259" key="8">
    <source>
        <dbReference type="PROSITE" id="PS50093"/>
    </source>
</evidence>
<evidence type="ECO:0000313" key="10">
    <source>
        <dbReference type="Proteomes" id="UP001597480"/>
    </source>
</evidence>
<dbReference type="Proteomes" id="UP001597480">
    <property type="component" value="Unassembled WGS sequence"/>
</dbReference>
<dbReference type="RefSeq" id="WP_379819334.1">
    <property type="nucleotide sequence ID" value="NZ_JBHUMD010000003.1"/>
</dbReference>
<proteinExistence type="predicted"/>
<dbReference type="Pfam" id="PF18911">
    <property type="entry name" value="PKD_4"/>
    <property type="match status" value="2"/>
</dbReference>
<dbReference type="EMBL" id="JBHUMD010000003">
    <property type="protein sequence ID" value="MFD2600635.1"/>
    <property type="molecule type" value="Genomic_DNA"/>
</dbReference>
<accession>A0ABW5NP57</accession>
<feature type="domain" description="PKD" evidence="8">
    <location>
        <begin position="1016"/>
        <end position="1079"/>
    </location>
</feature>
<evidence type="ECO:0000256" key="1">
    <source>
        <dbReference type="ARBA" id="ARBA00004141"/>
    </source>
</evidence>
<keyword evidence="6" id="KW-0472">Membrane</keyword>
<feature type="chain" id="PRO_5045065038" evidence="7">
    <location>
        <begin position="31"/>
        <end position="1624"/>
    </location>
</feature>
<reference evidence="10" key="1">
    <citation type="journal article" date="2019" name="Int. J. Syst. Evol. Microbiol.">
        <title>The Global Catalogue of Microorganisms (GCM) 10K type strain sequencing project: providing services to taxonomists for standard genome sequencing and annotation.</title>
        <authorList>
            <consortium name="The Broad Institute Genomics Platform"/>
            <consortium name="The Broad Institute Genome Sequencing Center for Infectious Disease"/>
            <person name="Wu L."/>
            <person name="Ma J."/>
        </authorList>
    </citation>
    <scope>NUCLEOTIDE SEQUENCE [LARGE SCALE GENOMIC DNA]</scope>
    <source>
        <strain evidence="10">KCTC 42107</strain>
    </source>
</reference>